<dbReference type="InterPro" id="IPR024079">
    <property type="entry name" value="MetalloPept_cat_dom_sf"/>
</dbReference>
<evidence type="ECO:0000313" key="2">
    <source>
        <dbReference type="EMBL" id="CAF2994543.1"/>
    </source>
</evidence>
<comment type="caution">
    <text evidence="1">Lacks conserved residue(s) required for the propagation of feature annotation.</text>
</comment>
<keyword evidence="2" id="KW-0378">Hydrolase</keyword>
<dbReference type="Proteomes" id="UP000675881">
    <property type="component" value="Chromosome 7"/>
</dbReference>
<protein>
    <submittedName>
        <fullName evidence="2">ADAM10</fullName>
        <ecNumber evidence="2">3.4.24.81</ecNumber>
    </submittedName>
</protein>
<feature type="binding site" evidence="1">
    <location>
        <position position="259"/>
    </location>
    <ligand>
        <name>Zn(2+)</name>
        <dbReference type="ChEBI" id="CHEBI:29105"/>
        <note>catalytic</note>
    </ligand>
</feature>
<dbReference type="EMBL" id="HG994586">
    <property type="protein sequence ID" value="CAF2994543.1"/>
    <property type="molecule type" value="Genomic_DNA"/>
</dbReference>
<dbReference type="PROSITE" id="PS50215">
    <property type="entry name" value="ADAM_MEPRO"/>
    <property type="match status" value="1"/>
</dbReference>
<dbReference type="GO" id="GO:0046872">
    <property type="term" value="F:metal ion binding"/>
    <property type="evidence" value="ECO:0007669"/>
    <property type="project" value="UniProtKB-KW"/>
</dbReference>
<sequence>MIRYLTQIVLGLWVLGKSPESEGWMGDGTRIHHDPFHSVMEPKFVKSFNEHVCSLFIYTDPFLWRHIYRSMKGSKRAERTRLKIEKLLTESVTRVNEAFSMAEFYGSGQTIHKGVHFSLLDYIIDDDTRCFSDTEYCDEKVMPMGEMCNEPIVCDNLKHVFCNNLTSLRFYLHAFSAFRNHGAFCLSYAFTYRNMSDFQGIAWVKGYDQSDERSLSHYGYCSLNDEKKKVNTGVVNFHRLGENFSTSIGANVFIHEIGHSLGSTHDDKVSECNPQGHDLYLMTGKAENILLQRNSDRLSACSSREIGRNLDKVTCWNRKGKVSKDISINTIFGLFFTFLQSYCSSESCKKAQENLTIVMGIILMIMIITSIGLCYYCEITSMWSVDYGSVIESIGMEEQTEFFKAYNIHDNTRDNSVCEEYLS</sequence>
<dbReference type="InterPro" id="IPR001590">
    <property type="entry name" value="Peptidase_M12B"/>
</dbReference>
<dbReference type="InterPro" id="IPR051489">
    <property type="entry name" value="ADAM_Metalloproteinase"/>
</dbReference>
<proteinExistence type="predicted"/>
<name>A0A7R8D1F0_LEPSM</name>
<dbReference type="EC" id="3.4.24.81" evidence="2"/>
<evidence type="ECO:0000256" key="1">
    <source>
        <dbReference type="PROSITE-ProRule" id="PRU00276"/>
    </source>
</evidence>
<dbReference type="OrthoDB" id="2149267at2759"/>
<keyword evidence="1" id="KW-0862">Zinc</keyword>
<feature type="binding site" evidence="1">
    <location>
        <position position="265"/>
    </location>
    <ligand>
        <name>Zn(2+)</name>
        <dbReference type="ChEBI" id="CHEBI:29105"/>
        <note>catalytic</note>
    </ligand>
</feature>
<dbReference type="SUPFAM" id="SSF55486">
    <property type="entry name" value="Metalloproteases ('zincins'), catalytic domain"/>
    <property type="match status" value="1"/>
</dbReference>
<dbReference type="GO" id="GO:0005886">
    <property type="term" value="C:plasma membrane"/>
    <property type="evidence" value="ECO:0007669"/>
    <property type="project" value="TreeGrafter"/>
</dbReference>
<gene>
    <name evidence="2" type="ORF">LSAA_12905</name>
</gene>
<dbReference type="PANTHER" id="PTHR45702:SF2">
    <property type="entry name" value="KUZBANIAN, ISOFORM A"/>
    <property type="match status" value="1"/>
</dbReference>
<evidence type="ECO:0000313" key="3">
    <source>
        <dbReference type="Proteomes" id="UP000675881"/>
    </source>
</evidence>
<organism evidence="2 3">
    <name type="scientific">Lepeophtheirus salmonis</name>
    <name type="common">Salmon louse</name>
    <name type="synonym">Caligus salmonis</name>
    <dbReference type="NCBI Taxonomy" id="72036"/>
    <lineage>
        <taxon>Eukaryota</taxon>
        <taxon>Metazoa</taxon>
        <taxon>Ecdysozoa</taxon>
        <taxon>Arthropoda</taxon>
        <taxon>Crustacea</taxon>
        <taxon>Multicrustacea</taxon>
        <taxon>Hexanauplia</taxon>
        <taxon>Copepoda</taxon>
        <taxon>Siphonostomatoida</taxon>
        <taxon>Caligidae</taxon>
        <taxon>Lepeophtheirus</taxon>
    </lineage>
</organism>
<reference evidence="2" key="1">
    <citation type="submission" date="2021-02" db="EMBL/GenBank/DDBJ databases">
        <authorList>
            <person name="Bekaert M."/>
        </authorList>
    </citation>
    <scope>NUCLEOTIDE SEQUENCE</scope>
    <source>
        <strain evidence="2">IoA-00</strain>
    </source>
</reference>
<dbReference type="GO" id="GO:0006509">
    <property type="term" value="P:membrane protein ectodomain proteolysis"/>
    <property type="evidence" value="ECO:0007669"/>
    <property type="project" value="TreeGrafter"/>
</dbReference>
<dbReference type="Gene3D" id="3.40.390.10">
    <property type="entry name" value="Collagenase (Catalytic Domain)"/>
    <property type="match status" value="1"/>
</dbReference>
<keyword evidence="1" id="KW-0479">Metal-binding</keyword>
<dbReference type="Pfam" id="PF13688">
    <property type="entry name" value="Reprolysin_5"/>
    <property type="match status" value="1"/>
</dbReference>
<dbReference type="GO" id="GO:0004222">
    <property type="term" value="F:metalloendopeptidase activity"/>
    <property type="evidence" value="ECO:0007669"/>
    <property type="project" value="InterPro"/>
</dbReference>
<accession>A0A7R8D1F0</accession>
<feature type="binding site" evidence="1">
    <location>
        <position position="255"/>
    </location>
    <ligand>
        <name>Zn(2+)</name>
        <dbReference type="ChEBI" id="CHEBI:29105"/>
        <note>catalytic</note>
    </ligand>
</feature>
<keyword evidence="3" id="KW-1185">Reference proteome</keyword>
<dbReference type="GO" id="GO:0007219">
    <property type="term" value="P:Notch signaling pathway"/>
    <property type="evidence" value="ECO:0007669"/>
    <property type="project" value="TreeGrafter"/>
</dbReference>
<feature type="active site" evidence="1">
    <location>
        <position position="256"/>
    </location>
</feature>
<dbReference type="AlphaFoldDB" id="A0A7R8D1F0"/>
<dbReference type="PANTHER" id="PTHR45702">
    <property type="entry name" value="ADAM10/ADAM17 METALLOPEPTIDASE FAMILY MEMBER"/>
    <property type="match status" value="1"/>
</dbReference>